<dbReference type="SUPFAM" id="SSF50978">
    <property type="entry name" value="WD40 repeat-like"/>
    <property type="match status" value="2"/>
</dbReference>
<dbReference type="CDD" id="cd00200">
    <property type="entry name" value="WD40"/>
    <property type="match status" value="3"/>
</dbReference>
<feature type="domain" description="Nephrocystin 3-like N-terminal" evidence="4">
    <location>
        <begin position="1915"/>
        <end position="2068"/>
    </location>
</feature>
<feature type="repeat" description="WD" evidence="3">
    <location>
        <begin position="788"/>
        <end position="829"/>
    </location>
</feature>
<dbReference type="PANTHER" id="PTHR19848:SF8">
    <property type="entry name" value="F-BOX AND WD REPEAT DOMAIN CONTAINING 7"/>
    <property type="match status" value="1"/>
</dbReference>
<feature type="repeat" description="WD" evidence="3">
    <location>
        <begin position="1651"/>
        <end position="1692"/>
    </location>
</feature>
<feature type="repeat" description="WD" evidence="3">
    <location>
        <begin position="1262"/>
        <end position="1303"/>
    </location>
</feature>
<evidence type="ECO:0000313" key="5">
    <source>
        <dbReference type="EMBL" id="CCA75739.1"/>
    </source>
</evidence>
<feature type="repeat" description="WD" evidence="3">
    <location>
        <begin position="1391"/>
        <end position="1432"/>
    </location>
</feature>
<dbReference type="InterPro" id="IPR036322">
    <property type="entry name" value="WD40_repeat_dom_sf"/>
</dbReference>
<dbReference type="PRINTS" id="PR00320">
    <property type="entry name" value="GPROTEINBRPT"/>
</dbReference>
<feature type="repeat" description="WD" evidence="3">
    <location>
        <begin position="1520"/>
        <end position="1561"/>
    </location>
</feature>
<dbReference type="SMART" id="SM00320">
    <property type="entry name" value="WD40"/>
    <property type="match status" value="22"/>
</dbReference>
<reference evidence="5 6" key="1">
    <citation type="journal article" date="2011" name="PLoS Pathog.">
        <title>Endophytic Life Strategies Decoded by Genome and Transcriptome Analyses of the Mutualistic Root Symbiont Piriformospora indica.</title>
        <authorList>
            <person name="Zuccaro A."/>
            <person name="Lahrmann U."/>
            <person name="Guldener U."/>
            <person name="Langen G."/>
            <person name="Pfiffi S."/>
            <person name="Biedenkopf D."/>
            <person name="Wong P."/>
            <person name="Samans B."/>
            <person name="Grimm C."/>
            <person name="Basiewicz M."/>
            <person name="Murat C."/>
            <person name="Martin F."/>
            <person name="Kogel K.H."/>
        </authorList>
    </citation>
    <scope>NUCLEOTIDE SEQUENCE [LARGE SCALE GENOMIC DNA]</scope>
    <source>
        <strain evidence="5 6">DSM 11827</strain>
    </source>
</reference>
<accession>G4TWP6</accession>
<keyword evidence="6" id="KW-1185">Reference proteome</keyword>
<dbReference type="InterPro" id="IPR059179">
    <property type="entry name" value="MLKL-like_MCAfunc"/>
</dbReference>
<dbReference type="eggNOG" id="KOG0271">
    <property type="taxonomic scope" value="Eukaryota"/>
</dbReference>
<dbReference type="SUPFAM" id="SSF52540">
    <property type="entry name" value="P-loop containing nucleoside triphosphate hydrolases"/>
    <property type="match status" value="2"/>
</dbReference>
<evidence type="ECO:0000313" key="6">
    <source>
        <dbReference type="Proteomes" id="UP000007148"/>
    </source>
</evidence>
<dbReference type="InterPro" id="IPR015943">
    <property type="entry name" value="WD40/YVTN_repeat-like_dom_sf"/>
</dbReference>
<feature type="repeat" description="WD" evidence="3">
    <location>
        <begin position="1046"/>
        <end position="1087"/>
    </location>
</feature>
<dbReference type="InterPro" id="IPR019775">
    <property type="entry name" value="WD40_repeat_CS"/>
</dbReference>
<feature type="repeat" description="WD" evidence="3">
    <location>
        <begin position="1175"/>
        <end position="1216"/>
    </location>
</feature>
<dbReference type="InterPro" id="IPR011047">
    <property type="entry name" value="Quinoprotein_ADH-like_sf"/>
</dbReference>
<dbReference type="eggNOG" id="KOG0266">
    <property type="taxonomic scope" value="Eukaryota"/>
</dbReference>
<feature type="repeat" description="WD" evidence="3">
    <location>
        <begin position="1089"/>
        <end position="1121"/>
    </location>
</feature>
<feature type="repeat" description="WD" evidence="3">
    <location>
        <begin position="1477"/>
        <end position="1518"/>
    </location>
</feature>
<feature type="repeat" description="WD" evidence="3">
    <location>
        <begin position="1132"/>
        <end position="1173"/>
    </location>
</feature>
<evidence type="ECO:0000259" key="4">
    <source>
        <dbReference type="Pfam" id="PF24883"/>
    </source>
</evidence>
<feature type="domain" description="Nephrocystin 3-like N-terminal" evidence="4">
    <location>
        <begin position="246"/>
        <end position="401"/>
    </location>
</feature>
<dbReference type="Pfam" id="PF00400">
    <property type="entry name" value="WD40"/>
    <property type="match status" value="21"/>
</dbReference>
<feature type="repeat" description="WD" evidence="3">
    <location>
        <begin position="1694"/>
        <end position="1726"/>
    </location>
</feature>
<dbReference type="Proteomes" id="UP000007148">
    <property type="component" value="Unassembled WGS sequence"/>
</dbReference>
<dbReference type="InterPro" id="IPR001680">
    <property type="entry name" value="WD40_rpt"/>
</dbReference>
<evidence type="ECO:0000256" key="3">
    <source>
        <dbReference type="PROSITE-ProRule" id="PRU00221"/>
    </source>
</evidence>
<dbReference type="PROSITE" id="PS50082">
    <property type="entry name" value="WD_REPEATS_2"/>
    <property type="match status" value="21"/>
</dbReference>
<feature type="repeat" description="WD" evidence="3">
    <location>
        <begin position="874"/>
        <end position="915"/>
    </location>
</feature>
<dbReference type="InterPro" id="IPR027417">
    <property type="entry name" value="P-loop_NTPase"/>
</dbReference>
<sequence>MPKKQQRIVNNSLSPSLAQRLTSKKNQAYDAARFGLDVTANIAEGSDLLAPLKAVCRATKSILETIQAIEGNQEEWTNLTRRLKGYLSALEERITLFEKYSPEDRIVDEAFSQPLIHYTEFLETLHDSVVDLQKKRSRSKLEFFTGGVDARDILELNRDVEDQHRQFMEALSVFLALRTQVIERNTKVTKEDAQATKFDMEAVKADVKTIRADVDASVILQLPTVAFVASSVHNTCLKGTREAVIQTIRCWADDDGLEMPIFWLCDIAGSGKSTVAMSAVELWRNEGLLGGRFFFSIASSDASTTDKFCATMARDLVHYIPDLASCIAGAVKRNPSLMRSPLDEQFQILITYPIRHRQRRVVLVIDALDECQSESQRRELVDTLVAAVRECKNLRIFITSRPDSVVEAALGSLAIKTKLEDRLHDLNYHDNVNDIAIYIHNSLEKVLSEDKRGRLVERANGLFIWASTACRMLSNKTRLRSAAEIYNRLISMDQSGVIDDLYGLILERIDPEDYVVMYEMLALLLVAFEPLTTDDLDDILKHAGVDGSARGLMDALGSVLGEDKTTNLIQFRHPTFVEYLKRRTIVRPIDSHNRVYINTTNAHGKAASWCLKCLNSPDGLKFNICQLETSFYLNRELPDLDARVSKFIPRRLQYAGSHWLFHVAETDHQWRSTFTKELQLVTRSPYVLYWMEIMSFTGGVSRAIAGLRAVEGSTGIEEHTRRNMEEARRFMVAFSVPIQDSASHIYISALPFAPIKSRLHKEGVNQRHNMLNVVRGVEKMYPGLPASLRGHQGWVNAVAFSPDGSRIVSGSHDKTIRVWDVDTGQPLGEPLHGHEDFVWSVAFSPDGSRIVSGSADRTIRIWDAVTGQSLGEPLQGHENGVSAVAFSPDGSRVLSGSADKTIRLWDSLSGTPIGEPLKGHKNGVLAVAFSPEGSRIVSSSYDKTIQIWDAINGRPLGEPFRSYECWALAVAFSPDGSRIVAGSTDDMVRVWDLRTEQSLEGLSRAQGDSVRTVAASPEVSRIASGSQESTIQVQGVHFRSVLDSPFEGHEGFVLGVAFSLGGSQIVSSSADGTIRTWDIVTGQSIREPARGQEHGISTVAFSPDGSRIAFGSSDRTIQLWDAARKNSLGGSLRGHDSGVLAVAFSPNGKQIVSGSYDQTIRLWDVATGKPLGEPLKGHEDWVMSIAFSPDGSRIVSGSADGTIRLWNIATGQPLGDPLRGHEYYWVLAVAYSPGGSRIVSGSADGTIRVWNAITRQPLGGALRGHEYGVLAVAFSPEGSRIVSCSHDKTIRLWAVESGQPLADPIQGHNDSVKAVAFSPDGSRIASGSYDQTVRLWDAVPGQKLGELLRSHTDAVSAVAFSPNGSQIASGSHDKTVRIWDAYARKTLGKPLQGHQGFVLSLSFSPDGSKIVSGSSDETIRLWDIVTGQPLGEPTQGHEDWINAVAFSPDGSRVVSASQDKTIRVWDANTGQPLGGPLEGHEGPVWSVAFSPWGSRIASGSQDQTVRLWDVVAGQPVGEPLRGHEAGVGTVAFSPDGTLIISASVDETVRWWNAVTGAPLGTPLRGQDHGVLTIAVAPDGSLIYSRSAYGTIHIWDAKTGQPLGVPLSGYESGVSCIAFSPDHSKIAIVAPSASKKIHIWDIVTGNLLGEPLLGHQESVKVVAFSPDGSRLVSGSDDKTIRLWNTYTGRSLGEPIRGHQGEVRAIAFSPDGSRILSGSTDMTVRVWDAGIKAVENNQEEWAELIQRLKKCMSALEERVAFFETYPSEDRAVDEAFSQPLVHYIEFLETRHDTVVDLQTKRSRSKLGFLKAFGKVKIDAEELLKFNRDIEDQHRQFMEGLNWFVALRVQAIERNTRVTKEDVQVTKANVEATKANVEIILTDVDTSAILQLPTVAFVASSVHNACLKGTRDAVLRTIWCWADDDNTEKPIFWLCDIAGSGKSTVTMSVVESWRKEGVLGGRFFFSIASNEGSTTDKFCSTIARDLVHYIPGLTPHVAKAVKQNPAFMRSSIDEQFKTLVTNPLHYWQGRVILIIDALDDCKSGSQRRELVDVLAGAVQESNNLKIFMTSRPDSVIETALGSLAIKTKLEDRLHDVNPRDNVDDIALYIHRSLDGVLSEDKRQRLVQKSNGLFIWASTACRMLDSNTRLRPPESIYNRIISIDQGGVIDHLYTLVLERTDPEDYAVMHEMLAIPLAAFEPLTVGHFDDIVNHNRVDGSAKAL</sequence>
<feature type="non-terminal residue" evidence="5">
    <location>
        <position position="1"/>
    </location>
</feature>
<name>G4TWP6_SERID</name>
<keyword evidence="2" id="KW-0677">Repeat</keyword>
<dbReference type="PROSITE" id="PS50294">
    <property type="entry name" value="WD_REPEATS_REGION"/>
    <property type="match status" value="20"/>
</dbReference>
<dbReference type="SUPFAM" id="SSF50998">
    <property type="entry name" value="Quinoprotein alcohol dehydrogenase-like"/>
    <property type="match status" value="1"/>
</dbReference>
<feature type="repeat" description="WD" evidence="3">
    <location>
        <begin position="917"/>
        <end position="958"/>
    </location>
</feature>
<proteinExistence type="predicted"/>
<dbReference type="EMBL" id="CAFZ01000510">
    <property type="protein sequence ID" value="CCA75739.1"/>
    <property type="molecule type" value="Genomic_DNA"/>
</dbReference>
<dbReference type="HOGENOM" id="CLU_231021_0_0_1"/>
<dbReference type="PROSITE" id="PS00678">
    <property type="entry name" value="WD_REPEATS_1"/>
    <property type="match status" value="8"/>
</dbReference>
<feature type="repeat" description="WD" evidence="3">
    <location>
        <begin position="831"/>
        <end position="872"/>
    </location>
</feature>
<feature type="repeat" description="WD" evidence="3">
    <location>
        <begin position="1563"/>
        <end position="1604"/>
    </location>
</feature>
<dbReference type="Gene3D" id="2.130.10.10">
    <property type="entry name" value="YVTN repeat-like/Quinoprotein amine dehydrogenase"/>
    <property type="match status" value="9"/>
</dbReference>
<keyword evidence="1 3" id="KW-0853">WD repeat</keyword>
<feature type="repeat" description="WD" evidence="3">
    <location>
        <begin position="1434"/>
        <end position="1475"/>
    </location>
</feature>
<gene>
    <name evidence="5" type="ORF">PIIN_09729</name>
</gene>
<feature type="repeat" description="WD" evidence="3">
    <location>
        <begin position="1305"/>
        <end position="1346"/>
    </location>
</feature>
<dbReference type="InterPro" id="IPR056884">
    <property type="entry name" value="NPHP3-like_N"/>
</dbReference>
<dbReference type="CDD" id="cd21037">
    <property type="entry name" value="MLKL_NTD"/>
    <property type="match status" value="2"/>
</dbReference>
<dbReference type="PANTHER" id="PTHR19848">
    <property type="entry name" value="WD40 REPEAT PROTEIN"/>
    <property type="match status" value="1"/>
</dbReference>
<protein>
    <recommendedName>
        <fullName evidence="4">Nephrocystin 3-like N-terminal domain-containing protein</fullName>
    </recommendedName>
</protein>
<dbReference type="STRING" id="1109443.G4TWP6"/>
<dbReference type="eggNOG" id="KOG0263">
    <property type="taxonomic scope" value="Eukaryota"/>
</dbReference>
<dbReference type="InterPro" id="IPR020472">
    <property type="entry name" value="WD40_PAC1"/>
</dbReference>
<feature type="repeat" description="WD" evidence="3">
    <location>
        <begin position="960"/>
        <end position="1001"/>
    </location>
</feature>
<feature type="repeat" description="WD" evidence="3">
    <location>
        <begin position="1348"/>
        <end position="1389"/>
    </location>
</feature>
<comment type="caution">
    <text evidence="5">The sequence shown here is derived from an EMBL/GenBank/DDBJ whole genome shotgun (WGS) entry which is preliminary data.</text>
</comment>
<feature type="repeat" description="WD" evidence="3">
    <location>
        <begin position="1606"/>
        <end position="1649"/>
    </location>
</feature>
<organism evidence="5 6">
    <name type="scientific">Serendipita indica (strain DSM 11827)</name>
    <name type="common">Root endophyte fungus</name>
    <name type="synonym">Piriformospora indica</name>
    <dbReference type="NCBI Taxonomy" id="1109443"/>
    <lineage>
        <taxon>Eukaryota</taxon>
        <taxon>Fungi</taxon>
        <taxon>Dikarya</taxon>
        <taxon>Basidiomycota</taxon>
        <taxon>Agaricomycotina</taxon>
        <taxon>Agaricomycetes</taxon>
        <taxon>Sebacinales</taxon>
        <taxon>Serendipitaceae</taxon>
        <taxon>Serendipita</taxon>
    </lineage>
</organism>
<evidence type="ECO:0000256" key="1">
    <source>
        <dbReference type="ARBA" id="ARBA00022574"/>
    </source>
</evidence>
<dbReference type="Gene3D" id="3.40.50.300">
    <property type="entry name" value="P-loop containing nucleotide triphosphate hydrolases"/>
    <property type="match status" value="2"/>
</dbReference>
<evidence type="ECO:0000256" key="2">
    <source>
        <dbReference type="ARBA" id="ARBA00022737"/>
    </source>
</evidence>
<dbReference type="Pfam" id="PF24883">
    <property type="entry name" value="NPHP3_N"/>
    <property type="match status" value="2"/>
</dbReference>
<dbReference type="OrthoDB" id="538223at2759"/>
<dbReference type="InParanoid" id="G4TWP6"/>
<feature type="repeat" description="WD" evidence="3">
    <location>
        <begin position="1226"/>
        <end position="1251"/>
    </location>
</feature>